<accession>A0ABP0MKD4</accession>
<sequence length="50" mass="4918">GEASGGGRGSVRGTSTDWIRSCQSVEHEAQHADVGEARGACSQGGGACQG</sequence>
<name>A0ABP0MKD4_9DINO</name>
<gene>
    <name evidence="2" type="ORF">SCF082_LOCUS28456</name>
</gene>
<organism evidence="2 3">
    <name type="scientific">Durusdinium trenchii</name>
    <dbReference type="NCBI Taxonomy" id="1381693"/>
    <lineage>
        <taxon>Eukaryota</taxon>
        <taxon>Sar</taxon>
        <taxon>Alveolata</taxon>
        <taxon>Dinophyceae</taxon>
        <taxon>Suessiales</taxon>
        <taxon>Symbiodiniaceae</taxon>
        <taxon>Durusdinium</taxon>
    </lineage>
</organism>
<feature type="region of interest" description="Disordered" evidence="1">
    <location>
        <begin position="26"/>
        <end position="50"/>
    </location>
</feature>
<feature type="non-terminal residue" evidence="2">
    <location>
        <position position="1"/>
    </location>
</feature>
<proteinExistence type="predicted"/>
<dbReference type="Proteomes" id="UP001642464">
    <property type="component" value="Unassembled WGS sequence"/>
</dbReference>
<evidence type="ECO:0000313" key="3">
    <source>
        <dbReference type="Proteomes" id="UP001642464"/>
    </source>
</evidence>
<keyword evidence="3" id="KW-1185">Reference proteome</keyword>
<evidence type="ECO:0000313" key="2">
    <source>
        <dbReference type="EMBL" id="CAK9051931.1"/>
    </source>
</evidence>
<feature type="compositionally biased region" description="Basic and acidic residues" evidence="1">
    <location>
        <begin position="26"/>
        <end position="36"/>
    </location>
</feature>
<comment type="caution">
    <text evidence="2">The sequence shown here is derived from an EMBL/GenBank/DDBJ whole genome shotgun (WGS) entry which is preliminary data.</text>
</comment>
<protein>
    <submittedName>
        <fullName evidence="2">Uncharacterized protein</fullName>
    </submittedName>
</protein>
<feature type="non-terminal residue" evidence="2">
    <location>
        <position position="50"/>
    </location>
</feature>
<reference evidence="2 3" key="1">
    <citation type="submission" date="2024-02" db="EMBL/GenBank/DDBJ databases">
        <authorList>
            <person name="Chen Y."/>
            <person name="Shah S."/>
            <person name="Dougan E. K."/>
            <person name="Thang M."/>
            <person name="Chan C."/>
        </authorList>
    </citation>
    <scope>NUCLEOTIDE SEQUENCE [LARGE SCALE GENOMIC DNA]</scope>
</reference>
<evidence type="ECO:0000256" key="1">
    <source>
        <dbReference type="SAM" id="MobiDB-lite"/>
    </source>
</evidence>
<dbReference type="EMBL" id="CAXAMM010022414">
    <property type="protein sequence ID" value="CAK9051931.1"/>
    <property type="molecule type" value="Genomic_DNA"/>
</dbReference>